<dbReference type="Proteomes" id="UP000277766">
    <property type="component" value="Unassembled WGS sequence"/>
</dbReference>
<feature type="domain" description="Phosphotyrosine protein phosphatase I" evidence="2">
    <location>
        <begin position="2"/>
        <end position="133"/>
    </location>
</feature>
<evidence type="ECO:0000313" key="3">
    <source>
        <dbReference type="EMBL" id="RTR25485.1"/>
    </source>
</evidence>
<accession>A0A3S0K984</accession>
<dbReference type="Gene3D" id="3.40.50.2300">
    <property type="match status" value="1"/>
</dbReference>
<dbReference type="CDD" id="cd16345">
    <property type="entry name" value="LMWP_ArsC"/>
    <property type="match status" value="1"/>
</dbReference>
<dbReference type="GO" id="GO:0046685">
    <property type="term" value="P:response to arsenic-containing substance"/>
    <property type="evidence" value="ECO:0007669"/>
    <property type="project" value="UniProtKB-KW"/>
</dbReference>
<dbReference type="EMBL" id="RXPE01000026">
    <property type="protein sequence ID" value="RTR25485.1"/>
    <property type="molecule type" value="Genomic_DNA"/>
</dbReference>
<keyword evidence="1" id="KW-0059">Arsenical resistance</keyword>
<evidence type="ECO:0000259" key="2">
    <source>
        <dbReference type="SMART" id="SM00226"/>
    </source>
</evidence>
<dbReference type="PANTHER" id="PTHR43428">
    <property type="entry name" value="ARSENATE REDUCTASE"/>
    <property type="match status" value="1"/>
</dbReference>
<keyword evidence="4" id="KW-1185">Reference proteome</keyword>
<name>A0A3S0K984_9DEIO</name>
<dbReference type="RefSeq" id="WP_126352733.1">
    <property type="nucleotide sequence ID" value="NZ_CP086382.1"/>
</dbReference>
<proteinExistence type="predicted"/>
<dbReference type="Pfam" id="PF01451">
    <property type="entry name" value="LMWPc"/>
    <property type="match status" value="1"/>
</dbReference>
<evidence type="ECO:0000313" key="4">
    <source>
        <dbReference type="Proteomes" id="UP000277766"/>
    </source>
</evidence>
<dbReference type="OrthoDB" id="9784339at2"/>
<evidence type="ECO:0000256" key="1">
    <source>
        <dbReference type="ARBA" id="ARBA00022849"/>
    </source>
</evidence>
<dbReference type="InterPro" id="IPR036196">
    <property type="entry name" value="Ptyr_pPase_sf"/>
</dbReference>
<organism evidence="3 4">
    <name type="scientific">Deinococcus radiophilus</name>
    <dbReference type="NCBI Taxonomy" id="32062"/>
    <lineage>
        <taxon>Bacteria</taxon>
        <taxon>Thermotogati</taxon>
        <taxon>Deinococcota</taxon>
        <taxon>Deinococci</taxon>
        <taxon>Deinococcales</taxon>
        <taxon>Deinococcaceae</taxon>
        <taxon>Deinococcus</taxon>
    </lineage>
</organism>
<sequence>MTRVLILCTHNSARSQMGEGLLRRAAQRLELPLEVHSAGTEATLVKDGAKQVMAELGVDLSRHTSKTLHDLPDPQDFDYVITVCDSANDACPVYPGHTERLHYPFRDPSGGSLELWREVRDQMDRQFTAFAGALAAGQAVPPSSDQTPGTRAD</sequence>
<gene>
    <name evidence="3" type="ORF">EJ104_10555</name>
</gene>
<dbReference type="SMART" id="SM00226">
    <property type="entry name" value="LMWPc"/>
    <property type="match status" value="1"/>
</dbReference>
<dbReference type="PANTHER" id="PTHR43428:SF1">
    <property type="entry name" value="ARSENATE REDUCTASE"/>
    <property type="match status" value="1"/>
</dbReference>
<dbReference type="InterPro" id="IPR023485">
    <property type="entry name" value="Ptyr_pPase"/>
</dbReference>
<comment type="caution">
    <text evidence="3">The sequence shown here is derived from an EMBL/GenBank/DDBJ whole genome shotgun (WGS) entry which is preliminary data.</text>
</comment>
<dbReference type="AlphaFoldDB" id="A0A3S0K984"/>
<reference evidence="3 4" key="1">
    <citation type="submission" date="2018-12" db="EMBL/GenBank/DDBJ databases">
        <title>Deinococcus radiophilus ATCC 27603 genome sequencing and assembly.</title>
        <authorList>
            <person name="Maclea K.S."/>
            <person name="Maynard C.R."/>
        </authorList>
    </citation>
    <scope>NUCLEOTIDE SEQUENCE [LARGE SCALE GENOMIC DNA]</scope>
    <source>
        <strain evidence="3 4">ATCC 27603</strain>
    </source>
</reference>
<dbReference type="SUPFAM" id="SSF52788">
    <property type="entry name" value="Phosphotyrosine protein phosphatases I"/>
    <property type="match status" value="1"/>
</dbReference>
<protein>
    <submittedName>
        <fullName evidence="3">Arsenate reductase ArsC</fullName>
    </submittedName>
</protein>